<dbReference type="RefSeq" id="WP_009578750.1">
    <property type="nucleotide sequence ID" value="NZ_AMZN01000015.1"/>
</dbReference>
<evidence type="ECO:0000313" key="4">
    <source>
        <dbReference type="Proteomes" id="UP000011135"/>
    </source>
</evidence>
<accession>L8JYH6</accession>
<keyword evidence="1" id="KW-0732">Signal</keyword>
<dbReference type="PROSITE" id="PS50983">
    <property type="entry name" value="FE_B12_PBP"/>
    <property type="match status" value="1"/>
</dbReference>
<protein>
    <submittedName>
        <fullName evidence="3">ABC-type Fe3+-hydroxamate transport system, periplasmic component</fullName>
    </submittedName>
</protein>
<comment type="caution">
    <text evidence="3">The sequence shown here is derived from an EMBL/GenBank/DDBJ whole genome shotgun (WGS) entry which is preliminary data.</text>
</comment>
<evidence type="ECO:0000256" key="1">
    <source>
        <dbReference type="ARBA" id="ARBA00022729"/>
    </source>
</evidence>
<dbReference type="PANTHER" id="PTHR30535">
    <property type="entry name" value="VITAMIN B12-BINDING PROTEIN"/>
    <property type="match status" value="1"/>
</dbReference>
<dbReference type="InterPro" id="IPR002491">
    <property type="entry name" value="ABC_transptr_periplasmic_BD"/>
</dbReference>
<dbReference type="AlphaFoldDB" id="L8JYH6"/>
<dbReference type="EMBL" id="AMZN01000015">
    <property type="protein sequence ID" value="ELR72699.1"/>
    <property type="molecule type" value="Genomic_DNA"/>
</dbReference>
<dbReference type="SUPFAM" id="SSF53807">
    <property type="entry name" value="Helical backbone' metal receptor"/>
    <property type="match status" value="1"/>
</dbReference>
<dbReference type="InterPro" id="IPR050902">
    <property type="entry name" value="ABC_Transporter_SBP"/>
</dbReference>
<reference evidence="3 4" key="1">
    <citation type="submission" date="2012-12" db="EMBL/GenBank/DDBJ databases">
        <title>Genome assembly of Fulvivirga imtechensis AK7.</title>
        <authorList>
            <person name="Nupur N."/>
            <person name="Khatri I."/>
            <person name="Kumar R."/>
            <person name="Subramanian S."/>
            <person name="Pinnaka A."/>
        </authorList>
    </citation>
    <scope>NUCLEOTIDE SEQUENCE [LARGE SCALE GENOMIC DNA]</scope>
    <source>
        <strain evidence="3 4">AK7</strain>
    </source>
</reference>
<proteinExistence type="predicted"/>
<keyword evidence="4" id="KW-1185">Reference proteome</keyword>
<dbReference type="Gene3D" id="3.40.50.1980">
    <property type="entry name" value="Nitrogenase molybdenum iron protein domain"/>
    <property type="match status" value="2"/>
</dbReference>
<sequence length="260" mass="29792">MQSVSRTTYDQMGFEVIVPRNPRIISLVPSQTELLFDLGLDDQITGVTKFCIHPADRVKQKPIIGGTKKFRFDVIDELRPDLIIGNKEENYQEGITQLKSRYPVWMSDIVSLREATEMIRSIGNITDVEAKANQLADDILGSFENIKRHDSKRTLYFIWQNPYMVAGNGTFINEMLQRIGLINAAVHLERYPELRISQIGELDPELILLSSEPYPFKEKHIETFMDLCPNANVQVVDGEMFSWYGSRLLGAVDYFNSLKL</sequence>
<name>L8JYH6_9BACT</name>
<dbReference type="eggNOG" id="COG0614">
    <property type="taxonomic scope" value="Bacteria"/>
</dbReference>
<dbReference type="Proteomes" id="UP000011135">
    <property type="component" value="Unassembled WGS sequence"/>
</dbReference>
<dbReference type="PATRIC" id="fig|1237149.3.peg.1282"/>
<feature type="domain" description="Fe/B12 periplasmic-binding" evidence="2">
    <location>
        <begin position="23"/>
        <end position="260"/>
    </location>
</feature>
<dbReference type="NCBIfam" id="NF038402">
    <property type="entry name" value="TroA_like"/>
    <property type="match status" value="1"/>
</dbReference>
<evidence type="ECO:0000259" key="2">
    <source>
        <dbReference type="PROSITE" id="PS50983"/>
    </source>
</evidence>
<evidence type="ECO:0000313" key="3">
    <source>
        <dbReference type="EMBL" id="ELR72699.1"/>
    </source>
</evidence>
<dbReference type="Pfam" id="PF01497">
    <property type="entry name" value="Peripla_BP_2"/>
    <property type="match status" value="1"/>
</dbReference>
<organism evidence="3 4">
    <name type="scientific">Fulvivirga imtechensis AK7</name>
    <dbReference type="NCBI Taxonomy" id="1237149"/>
    <lineage>
        <taxon>Bacteria</taxon>
        <taxon>Pseudomonadati</taxon>
        <taxon>Bacteroidota</taxon>
        <taxon>Cytophagia</taxon>
        <taxon>Cytophagales</taxon>
        <taxon>Fulvivirgaceae</taxon>
        <taxon>Fulvivirga</taxon>
    </lineage>
</organism>
<dbReference type="PANTHER" id="PTHR30535:SF35">
    <property type="entry name" value="PERIPLASMIC BINDING PROTEIN"/>
    <property type="match status" value="1"/>
</dbReference>
<gene>
    <name evidence="3" type="ORF">C900_01078</name>
</gene>
<dbReference type="InterPro" id="IPR054828">
    <property type="entry name" value="Vit_B12_bind_prot"/>
</dbReference>
<dbReference type="STRING" id="1237149.C900_01078"/>